<feature type="transmembrane region" description="Helical" evidence="2">
    <location>
        <begin position="12"/>
        <end position="31"/>
    </location>
</feature>
<name>A0ABW0W325_9BACL</name>
<gene>
    <name evidence="4" type="ORF">ACFPYJ_20350</name>
</gene>
<comment type="caution">
    <text evidence="4">The sequence shown here is derived from an EMBL/GenBank/DDBJ whole genome shotgun (WGS) entry which is preliminary data.</text>
</comment>
<dbReference type="CDD" id="cd10917">
    <property type="entry name" value="CE4_NodB_like_6s_7s"/>
    <property type="match status" value="1"/>
</dbReference>
<evidence type="ECO:0000256" key="2">
    <source>
        <dbReference type="SAM" id="Phobius"/>
    </source>
</evidence>
<dbReference type="SUPFAM" id="SSF88713">
    <property type="entry name" value="Glycoside hydrolase/deacetylase"/>
    <property type="match status" value="1"/>
</dbReference>
<evidence type="ECO:0000256" key="1">
    <source>
        <dbReference type="SAM" id="MobiDB-lite"/>
    </source>
</evidence>
<reference evidence="5" key="1">
    <citation type="journal article" date="2019" name="Int. J. Syst. Evol. Microbiol.">
        <title>The Global Catalogue of Microorganisms (GCM) 10K type strain sequencing project: providing services to taxonomists for standard genome sequencing and annotation.</title>
        <authorList>
            <consortium name="The Broad Institute Genomics Platform"/>
            <consortium name="The Broad Institute Genome Sequencing Center for Infectious Disease"/>
            <person name="Wu L."/>
            <person name="Ma J."/>
        </authorList>
    </citation>
    <scope>NUCLEOTIDE SEQUENCE [LARGE SCALE GENOMIC DNA]</scope>
    <source>
        <strain evidence="5">CGMCC 1.3240</strain>
    </source>
</reference>
<keyword evidence="2" id="KW-0472">Membrane</keyword>
<dbReference type="EC" id="3.-.-.-" evidence="4"/>
<dbReference type="PROSITE" id="PS51677">
    <property type="entry name" value="NODB"/>
    <property type="match status" value="1"/>
</dbReference>
<accession>A0ABW0W325</accession>
<dbReference type="PANTHER" id="PTHR10587">
    <property type="entry name" value="GLYCOSYL TRANSFERASE-RELATED"/>
    <property type="match status" value="1"/>
</dbReference>
<keyword evidence="2" id="KW-0812">Transmembrane</keyword>
<evidence type="ECO:0000259" key="3">
    <source>
        <dbReference type="PROSITE" id="PS51677"/>
    </source>
</evidence>
<feature type="region of interest" description="Disordered" evidence="1">
    <location>
        <begin position="41"/>
        <end position="109"/>
    </location>
</feature>
<dbReference type="Gene3D" id="3.20.20.370">
    <property type="entry name" value="Glycoside hydrolase/deacetylase"/>
    <property type="match status" value="1"/>
</dbReference>
<keyword evidence="4" id="KW-0378">Hydrolase</keyword>
<dbReference type="InterPro" id="IPR002509">
    <property type="entry name" value="NODB_dom"/>
</dbReference>
<evidence type="ECO:0000313" key="5">
    <source>
        <dbReference type="Proteomes" id="UP001596047"/>
    </source>
</evidence>
<protein>
    <submittedName>
        <fullName evidence="4">Polysaccharide deacetylase family protein</fullName>
        <ecNumber evidence="4">3.-.-.-</ecNumber>
    </submittedName>
</protein>
<dbReference type="InterPro" id="IPR011330">
    <property type="entry name" value="Glyco_hydro/deAcase_b/a-brl"/>
</dbReference>
<keyword evidence="5" id="KW-1185">Reference proteome</keyword>
<dbReference type="GO" id="GO:0016787">
    <property type="term" value="F:hydrolase activity"/>
    <property type="evidence" value="ECO:0007669"/>
    <property type="project" value="UniProtKB-KW"/>
</dbReference>
<dbReference type="Pfam" id="PF01522">
    <property type="entry name" value="Polysacc_deac_1"/>
    <property type="match status" value="1"/>
</dbReference>
<organism evidence="4 5">
    <name type="scientific">Paenibacillus solisilvae</name>
    <dbReference type="NCBI Taxonomy" id="2486751"/>
    <lineage>
        <taxon>Bacteria</taxon>
        <taxon>Bacillati</taxon>
        <taxon>Bacillota</taxon>
        <taxon>Bacilli</taxon>
        <taxon>Bacillales</taxon>
        <taxon>Paenibacillaceae</taxon>
        <taxon>Paenibacillus</taxon>
    </lineage>
</organism>
<feature type="compositionally biased region" description="Polar residues" evidence="1">
    <location>
        <begin position="87"/>
        <end position="102"/>
    </location>
</feature>
<evidence type="ECO:0000313" key="4">
    <source>
        <dbReference type="EMBL" id="MFC5651419.1"/>
    </source>
</evidence>
<dbReference type="InterPro" id="IPR050248">
    <property type="entry name" value="Polysacc_deacetylase_ArnD"/>
</dbReference>
<dbReference type="Proteomes" id="UP001596047">
    <property type="component" value="Unassembled WGS sequence"/>
</dbReference>
<proteinExistence type="predicted"/>
<sequence>MIQRSIRHKRRRFPVVFLIVGFSLIAVLVVLSTQSKWELGSDPGRPGHAQAVGSGGVNPSPQITDANLAGGEAGGSGAVQTADGKNDSTGPKPQLPSQTNVPPKSWIPSVSLDRPTAAIVQYQAKPGTKLVAITFDDGPDNRYTPAILDILKAYKVKATFFTVGTQIKKYPAVMKRIAAEGHSIGNHTYNHSDLTKKDMNGIKNQIKWTDTLIQRSNGFVPRLVRAPYGAVSPMLKAIIKYNNRELVGWTVDTDDWAGKSVAAMRANVNKNTHPGGIILMHSFGSKHIASTVNLLPLVIQDLRKKGYTFVTVDELLAAKNHGGKLTAKTATATA</sequence>
<feature type="domain" description="NodB homology" evidence="3">
    <location>
        <begin position="129"/>
        <end position="310"/>
    </location>
</feature>
<keyword evidence="2" id="KW-1133">Transmembrane helix</keyword>
<dbReference type="EMBL" id="JBHSOW010000076">
    <property type="protein sequence ID" value="MFC5651419.1"/>
    <property type="molecule type" value="Genomic_DNA"/>
</dbReference>
<dbReference type="RefSeq" id="WP_379190043.1">
    <property type="nucleotide sequence ID" value="NZ_JBHSOW010000076.1"/>
</dbReference>